<keyword evidence="2" id="KW-1185">Reference proteome</keyword>
<dbReference type="Proteomes" id="UP001287356">
    <property type="component" value="Unassembled WGS sequence"/>
</dbReference>
<evidence type="ECO:0000313" key="2">
    <source>
        <dbReference type="Proteomes" id="UP001287356"/>
    </source>
</evidence>
<organism evidence="1 2">
    <name type="scientific">Lasiosphaeria ovina</name>
    <dbReference type="NCBI Taxonomy" id="92902"/>
    <lineage>
        <taxon>Eukaryota</taxon>
        <taxon>Fungi</taxon>
        <taxon>Dikarya</taxon>
        <taxon>Ascomycota</taxon>
        <taxon>Pezizomycotina</taxon>
        <taxon>Sordariomycetes</taxon>
        <taxon>Sordariomycetidae</taxon>
        <taxon>Sordariales</taxon>
        <taxon>Lasiosphaeriaceae</taxon>
        <taxon>Lasiosphaeria</taxon>
    </lineage>
</organism>
<name>A0AAE0TWQ8_9PEZI</name>
<evidence type="ECO:0000313" key="1">
    <source>
        <dbReference type="EMBL" id="KAK3382195.1"/>
    </source>
</evidence>
<sequence length="73" mass="8331">MVAAMLPVPWFVCGSQATIQPTQGEPRQKVTTKQKRAQQLGHCQENEAFQIDTQSTNEPTWHHQMRILTLLTD</sequence>
<dbReference type="AlphaFoldDB" id="A0AAE0TWQ8"/>
<reference evidence="1" key="1">
    <citation type="journal article" date="2023" name="Mol. Phylogenet. Evol.">
        <title>Genome-scale phylogeny and comparative genomics of the fungal order Sordariales.</title>
        <authorList>
            <person name="Hensen N."/>
            <person name="Bonometti L."/>
            <person name="Westerberg I."/>
            <person name="Brannstrom I.O."/>
            <person name="Guillou S."/>
            <person name="Cros-Aarteil S."/>
            <person name="Calhoun S."/>
            <person name="Haridas S."/>
            <person name="Kuo A."/>
            <person name="Mondo S."/>
            <person name="Pangilinan J."/>
            <person name="Riley R."/>
            <person name="LaButti K."/>
            <person name="Andreopoulos B."/>
            <person name="Lipzen A."/>
            <person name="Chen C."/>
            <person name="Yan M."/>
            <person name="Daum C."/>
            <person name="Ng V."/>
            <person name="Clum A."/>
            <person name="Steindorff A."/>
            <person name="Ohm R.A."/>
            <person name="Martin F."/>
            <person name="Silar P."/>
            <person name="Natvig D.O."/>
            <person name="Lalanne C."/>
            <person name="Gautier V."/>
            <person name="Ament-Velasquez S.L."/>
            <person name="Kruys A."/>
            <person name="Hutchinson M.I."/>
            <person name="Powell A.J."/>
            <person name="Barry K."/>
            <person name="Miller A.N."/>
            <person name="Grigoriev I.V."/>
            <person name="Debuchy R."/>
            <person name="Gladieux P."/>
            <person name="Hiltunen Thoren M."/>
            <person name="Johannesson H."/>
        </authorList>
    </citation>
    <scope>NUCLEOTIDE SEQUENCE</scope>
    <source>
        <strain evidence="1">CBS 958.72</strain>
    </source>
</reference>
<dbReference type="EMBL" id="JAULSN010000001">
    <property type="protein sequence ID" value="KAK3382195.1"/>
    <property type="molecule type" value="Genomic_DNA"/>
</dbReference>
<gene>
    <name evidence="1" type="ORF">B0T24DRAFT_600721</name>
</gene>
<accession>A0AAE0TWQ8</accession>
<protein>
    <submittedName>
        <fullName evidence="1">Uncharacterized protein</fullName>
    </submittedName>
</protein>
<comment type="caution">
    <text evidence="1">The sequence shown here is derived from an EMBL/GenBank/DDBJ whole genome shotgun (WGS) entry which is preliminary data.</text>
</comment>
<proteinExistence type="predicted"/>
<reference evidence="1" key="2">
    <citation type="submission" date="2023-06" db="EMBL/GenBank/DDBJ databases">
        <authorList>
            <consortium name="Lawrence Berkeley National Laboratory"/>
            <person name="Haridas S."/>
            <person name="Hensen N."/>
            <person name="Bonometti L."/>
            <person name="Westerberg I."/>
            <person name="Brannstrom I.O."/>
            <person name="Guillou S."/>
            <person name="Cros-Aarteil S."/>
            <person name="Calhoun S."/>
            <person name="Kuo A."/>
            <person name="Mondo S."/>
            <person name="Pangilinan J."/>
            <person name="Riley R."/>
            <person name="Labutti K."/>
            <person name="Andreopoulos B."/>
            <person name="Lipzen A."/>
            <person name="Chen C."/>
            <person name="Yanf M."/>
            <person name="Daum C."/>
            <person name="Ng V."/>
            <person name="Clum A."/>
            <person name="Steindorff A."/>
            <person name="Ohm R."/>
            <person name="Martin F."/>
            <person name="Silar P."/>
            <person name="Natvig D."/>
            <person name="Lalanne C."/>
            <person name="Gautier V."/>
            <person name="Ament-Velasquez S.L."/>
            <person name="Kruys A."/>
            <person name="Hutchinson M.I."/>
            <person name="Powell A.J."/>
            <person name="Barry K."/>
            <person name="Miller A.N."/>
            <person name="Grigoriev I.V."/>
            <person name="Debuchy R."/>
            <person name="Gladieux P."/>
            <person name="Thoren M.H."/>
            <person name="Johannesson H."/>
        </authorList>
    </citation>
    <scope>NUCLEOTIDE SEQUENCE</scope>
    <source>
        <strain evidence="1">CBS 958.72</strain>
    </source>
</reference>